<dbReference type="PANTHER" id="PTHR36922:SF1">
    <property type="entry name" value="DUF1993 DOMAIN-CONTAINING PROTEIN"/>
    <property type="match status" value="1"/>
</dbReference>
<keyword evidence="2" id="KW-1185">Reference proteome</keyword>
<dbReference type="PANTHER" id="PTHR36922">
    <property type="entry name" value="BLL2446 PROTEIN"/>
    <property type="match status" value="1"/>
</dbReference>
<reference evidence="2" key="1">
    <citation type="submission" date="2016-10" db="EMBL/GenBank/DDBJ databases">
        <authorList>
            <person name="Varghese N."/>
            <person name="Submissions S."/>
        </authorList>
    </citation>
    <scope>NUCLEOTIDE SEQUENCE [LARGE SCALE GENOMIC DNA]</scope>
    <source>
        <strain evidence="2">GAS369</strain>
    </source>
</reference>
<gene>
    <name evidence="1" type="ORF">SAMN05444158_5956</name>
</gene>
<dbReference type="Proteomes" id="UP000243904">
    <property type="component" value="Chromosome I"/>
</dbReference>
<sequence length="168" mass="18693">MYHQVVSQCVQSLKTVEVLLDKAEQFAAAKQFDVRVLLNGRLAPDMKPLIYQVQSACDYVKAAAAWLSGQTPPKHEDNEQTLKELRARVRKTVDFAESVGKTQYEGAEGRKVSLSWVPGKVIGGEDYLLQITIPNVYFHIAMTYAVLRNGGVDVGKMDFLGPMNFVEA</sequence>
<dbReference type="AlphaFoldDB" id="A0A1H2A990"/>
<accession>A0A1H2A990</accession>
<name>A0A1H2A990_9BRAD</name>
<proteinExistence type="predicted"/>
<organism evidence="1 2">
    <name type="scientific">Bradyrhizobium canariense</name>
    <dbReference type="NCBI Taxonomy" id="255045"/>
    <lineage>
        <taxon>Bacteria</taxon>
        <taxon>Pseudomonadati</taxon>
        <taxon>Pseudomonadota</taxon>
        <taxon>Alphaproteobacteria</taxon>
        <taxon>Hyphomicrobiales</taxon>
        <taxon>Nitrobacteraceae</taxon>
        <taxon>Bradyrhizobium</taxon>
    </lineage>
</organism>
<dbReference type="Pfam" id="PF09351">
    <property type="entry name" value="DUF1993"/>
    <property type="match status" value="1"/>
</dbReference>
<dbReference type="InterPro" id="IPR018531">
    <property type="entry name" value="DUF1993"/>
</dbReference>
<evidence type="ECO:0008006" key="3">
    <source>
        <dbReference type="Google" id="ProtNLM"/>
    </source>
</evidence>
<dbReference type="InterPro" id="IPR034660">
    <property type="entry name" value="DinB/YfiT-like"/>
</dbReference>
<protein>
    <recommendedName>
        <fullName evidence="3">DUF1993 domain-containing protein</fullName>
    </recommendedName>
</protein>
<dbReference type="Gene3D" id="1.20.120.450">
    <property type="entry name" value="dinb family like domain"/>
    <property type="match status" value="1"/>
</dbReference>
<evidence type="ECO:0000313" key="2">
    <source>
        <dbReference type="Proteomes" id="UP000243904"/>
    </source>
</evidence>
<dbReference type="RefSeq" id="WP_146689846.1">
    <property type="nucleotide sequence ID" value="NZ_LT629750.1"/>
</dbReference>
<dbReference type="EMBL" id="LT629750">
    <property type="protein sequence ID" value="SDT42046.1"/>
    <property type="molecule type" value="Genomic_DNA"/>
</dbReference>
<evidence type="ECO:0000313" key="1">
    <source>
        <dbReference type="EMBL" id="SDT42046.1"/>
    </source>
</evidence>
<dbReference type="SUPFAM" id="SSF109854">
    <property type="entry name" value="DinB/YfiT-like putative metalloenzymes"/>
    <property type="match status" value="1"/>
</dbReference>